<dbReference type="InterPro" id="IPR020845">
    <property type="entry name" value="AMP-binding_CS"/>
</dbReference>
<dbReference type="Proteomes" id="UP000006746">
    <property type="component" value="Unassembled WGS sequence"/>
</dbReference>
<dbReference type="Pfam" id="PF00501">
    <property type="entry name" value="AMP-binding"/>
    <property type="match status" value="1"/>
</dbReference>
<organism evidence="3 4">
    <name type="scientific">Oceanibaculum indicum P24</name>
    <dbReference type="NCBI Taxonomy" id="1207063"/>
    <lineage>
        <taxon>Bacteria</taxon>
        <taxon>Pseudomonadati</taxon>
        <taxon>Pseudomonadota</taxon>
        <taxon>Alphaproteobacteria</taxon>
        <taxon>Rhodospirillales</taxon>
        <taxon>Oceanibaculaceae</taxon>
        <taxon>Oceanibaculum</taxon>
    </lineage>
</organism>
<protein>
    <submittedName>
        <fullName evidence="3">AMP-dependent synthetase/ligase</fullName>
    </submittedName>
</protein>
<dbReference type="EMBL" id="AMRL01000001">
    <property type="protein sequence ID" value="EKE78779.1"/>
    <property type="molecule type" value="Genomic_DNA"/>
</dbReference>
<dbReference type="Pfam" id="PF13193">
    <property type="entry name" value="AMP-binding_C"/>
    <property type="match status" value="1"/>
</dbReference>
<comment type="caution">
    <text evidence="3">The sequence shown here is derived from an EMBL/GenBank/DDBJ whole genome shotgun (WGS) entry which is preliminary data.</text>
</comment>
<dbReference type="InterPro" id="IPR042099">
    <property type="entry name" value="ANL_N_sf"/>
</dbReference>
<name>K2K7G6_9PROT</name>
<dbReference type="InterPro" id="IPR025110">
    <property type="entry name" value="AMP-bd_C"/>
</dbReference>
<keyword evidence="4" id="KW-1185">Reference proteome</keyword>
<dbReference type="PATRIC" id="fig|1207063.3.peg.96"/>
<evidence type="ECO:0000259" key="1">
    <source>
        <dbReference type="Pfam" id="PF00501"/>
    </source>
</evidence>
<reference evidence="3 4" key="1">
    <citation type="journal article" date="2012" name="J. Bacteriol.">
        <title>Genome Sequence of Oceanibaculum indicum Type Strain P24.</title>
        <authorList>
            <person name="Lai Q."/>
            <person name="Shao Z."/>
        </authorList>
    </citation>
    <scope>NUCLEOTIDE SEQUENCE [LARGE SCALE GENOMIC DNA]</scope>
    <source>
        <strain evidence="3 4">P24</strain>
    </source>
</reference>
<dbReference type="SUPFAM" id="SSF56801">
    <property type="entry name" value="Acetyl-CoA synthetase-like"/>
    <property type="match status" value="1"/>
</dbReference>
<dbReference type="Gene3D" id="3.30.300.30">
    <property type="match status" value="1"/>
</dbReference>
<dbReference type="InterPro" id="IPR045851">
    <property type="entry name" value="AMP-bd_C_sf"/>
</dbReference>
<dbReference type="RefSeq" id="WP_008942713.1">
    <property type="nucleotide sequence ID" value="NZ_AMRL01000001.1"/>
</dbReference>
<dbReference type="PANTHER" id="PTHR43767:SF1">
    <property type="entry name" value="NONRIBOSOMAL PEPTIDE SYNTHASE PES1 (EUROFUNG)-RELATED"/>
    <property type="match status" value="1"/>
</dbReference>
<dbReference type="InterPro" id="IPR050237">
    <property type="entry name" value="ATP-dep_AMP-bd_enzyme"/>
</dbReference>
<sequence length="518" mass="55789">MEAATMRYTTPALDIYDNVWDSIRHWVEAAPDLPAIDQEGTVWSYGRLGEAVRTLTDFLTAHDVAAGDRVLFVMENSAGAIAGMLAAMRLGAWAIPLNARLSVREIDEIRKHAGPRVTLYTTAVSKEAQAHAERHGAREAPSLKEAGLLYAPADGTVHRMPSFGPARDRVAALIYTSGTTGNPKGVMLTHGNLLFIAGRSSHARLTTPADKVYAVLPISHVFGLASVFLGNMYRGAQLKLVSRFVPAEAARSLAEDGITTFHGVPAMFSHLIGLAASSGQPVKAPKLRYMSVGGAPLDLALKQRVEAMFGLPLNNGYGLTESSPTVCMTMIGKERDDDSVGTLLDGVEVRMVDPASGLDVATGGVGEMWVKGGLVMKGYFRDPARTAEVLTPDRWLKTGDLARMEADGSLYIVGRLKELIIRSGFNVYPSEVEGVIVSHPDVSMAVVVGRSRDGNEEVVAFVQPIPGRNVTAEALDEFVSERLAPYKHPSQYLIRDTLPATPTGKILRHQLQQEAVGL</sequence>
<proteinExistence type="predicted"/>
<dbReference type="PROSITE" id="PS00455">
    <property type="entry name" value="AMP_BINDING"/>
    <property type="match status" value="1"/>
</dbReference>
<gene>
    <name evidence="3" type="ORF">P24_00470</name>
</gene>
<dbReference type="eggNOG" id="COG0318">
    <property type="taxonomic scope" value="Bacteria"/>
</dbReference>
<dbReference type="GO" id="GO:0016878">
    <property type="term" value="F:acid-thiol ligase activity"/>
    <property type="evidence" value="ECO:0007669"/>
    <property type="project" value="UniProtKB-ARBA"/>
</dbReference>
<feature type="domain" description="AMP-dependent synthetase/ligase" evidence="1">
    <location>
        <begin position="24"/>
        <end position="380"/>
    </location>
</feature>
<dbReference type="AlphaFoldDB" id="K2K7G6"/>
<evidence type="ECO:0000313" key="4">
    <source>
        <dbReference type="Proteomes" id="UP000006746"/>
    </source>
</evidence>
<dbReference type="PANTHER" id="PTHR43767">
    <property type="entry name" value="LONG-CHAIN-FATTY-ACID--COA LIGASE"/>
    <property type="match status" value="1"/>
</dbReference>
<evidence type="ECO:0000313" key="3">
    <source>
        <dbReference type="EMBL" id="EKE78779.1"/>
    </source>
</evidence>
<dbReference type="Gene3D" id="3.40.50.12780">
    <property type="entry name" value="N-terminal domain of ligase-like"/>
    <property type="match status" value="1"/>
</dbReference>
<feature type="domain" description="AMP-binding enzyme C-terminal" evidence="2">
    <location>
        <begin position="431"/>
        <end position="505"/>
    </location>
</feature>
<dbReference type="STRING" id="1207063.P24_00470"/>
<evidence type="ECO:0000259" key="2">
    <source>
        <dbReference type="Pfam" id="PF13193"/>
    </source>
</evidence>
<keyword evidence="3" id="KW-0436">Ligase</keyword>
<accession>K2K7G6</accession>
<dbReference type="InterPro" id="IPR000873">
    <property type="entry name" value="AMP-dep_synth/lig_dom"/>
</dbReference>